<evidence type="ECO:0000313" key="2">
    <source>
        <dbReference type="Proteomes" id="UP000276133"/>
    </source>
</evidence>
<dbReference type="EMBL" id="REGN01005351">
    <property type="protein sequence ID" value="RNA13654.1"/>
    <property type="molecule type" value="Genomic_DNA"/>
</dbReference>
<gene>
    <name evidence="1" type="ORF">BpHYR1_042825</name>
</gene>
<organism evidence="1 2">
    <name type="scientific">Brachionus plicatilis</name>
    <name type="common">Marine rotifer</name>
    <name type="synonym">Brachionus muelleri</name>
    <dbReference type="NCBI Taxonomy" id="10195"/>
    <lineage>
        <taxon>Eukaryota</taxon>
        <taxon>Metazoa</taxon>
        <taxon>Spiralia</taxon>
        <taxon>Gnathifera</taxon>
        <taxon>Rotifera</taxon>
        <taxon>Eurotatoria</taxon>
        <taxon>Monogononta</taxon>
        <taxon>Pseudotrocha</taxon>
        <taxon>Ploima</taxon>
        <taxon>Brachionidae</taxon>
        <taxon>Brachionus</taxon>
    </lineage>
</organism>
<protein>
    <submittedName>
        <fullName evidence="1">Uncharacterized protein</fullName>
    </submittedName>
</protein>
<sequence>MTQNIWRYYIVFDIQVYYGNMDMMFAFGAIRYRFRLGNKSGVDDQLDAVTSVSARNHRIFFNVVAILKLFSSVVRGHREISYKTSNTKIKKSYNFCSKSQKLVLGINLHRFCRLLQKVKQQLFHFVSFTEQFCMKFHDAVVRVIFHCKFVCRLLKPLLIIDCQHVDMMIFHFLSY</sequence>
<name>A0A3M7QRE4_BRAPC</name>
<proteinExistence type="predicted"/>
<keyword evidence="2" id="KW-1185">Reference proteome</keyword>
<evidence type="ECO:0000313" key="1">
    <source>
        <dbReference type="EMBL" id="RNA13654.1"/>
    </source>
</evidence>
<reference evidence="1 2" key="1">
    <citation type="journal article" date="2018" name="Sci. Rep.">
        <title>Genomic signatures of local adaptation to the degree of environmental predictability in rotifers.</title>
        <authorList>
            <person name="Franch-Gras L."/>
            <person name="Hahn C."/>
            <person name="Garcia-Roger E.M."/>
            <person name="Carmona M.J."/>
            <person name="Serra M."/>
            <person name="Gomez A."/>
        </authorList>
    </citation>
    <scope>NUCLEOTIDE SEQUENCE [LARGE SCALE GENOMIC DNA]</scope>
    <source>
        <strain evidence="1">HYR1</strain>
    </source>
</reference>
<dbReference type="AlphaFoldDB" id="A0A3M7QRE4"/>
<dbReference type="Proteomes" id="UP000276133">
    <property type="component" value="Unassembled WGS sequence"/>
</dbReference>
<comment type="caution">
    <text evidence="1">The sequence shown here is derived from an EMBL/GenBank/DDBJ whole genome shotgun (WGS) entry which is preliminary data.</text>
</comment>
<accession>A0A3M7QRE4</accession>